<sequence length="795" mass="90776">MQTRLTKRVFRAILNNEPLLSSQCRNRSLHTVRPYRLRRAANNPIYIQRRGLFAFNITPPNDPPPATLPSEVGLKPMRDLVRSLTDQSRGPGNDVLAKAFQDFFETRAGEPGVITHFQARLLSTTWKHLHTHEEELEPEDWQRVFGTESLDNVLFVLSEATCLPEAREVVRKVARYVFLHLCEDHGSGRNQISRLALLAYINIQALNSNPEEARHTVEKFWFRLRKTKPSPWLTVMRGFAIEGDKRQIRRIAEKLDEDGTNFDPSSQEELVHLLIAQNLLPATKAVYECPLSEGQEPNISTKAAIIRHAILTSDTAGVEPVYESLLSAPIPETIGTRLLWAAAHGKNASDIEKDVEVLATNDPKVMASLTISCVNDLMQYANSIENPSLASGFQELARVWGLVPDSQTQLLHLESHIQAGNISEALQYLGELEDLDVTAPENLHLMNKLIKMFCFSGQDDITYDRVSSFLDPLFDNNVRLESDALAALTHLLLYRHDWAGVSELLRPRLGLYDSEERTKVRNALVNFILDTNQDSKHAWDSYGLLQVAFPETGVGKRTEIMTSFYKRGRSDLAFLIFGHMRQAENFSQRPKPDTYARCFQGIAWTQDSKHVGLVHNMLKLDTEVDLNTRLLNWLMLAYAECDKPEKSMSIFRDILQSEEGPSHRTISFFFKVCEKHHNGTHEAIKMMEKLKVLDVTVDRRLYMAYVEALAAQCEFDLATEALDTMNEVTGYEPTFTSIGLLYNAIPYQYWKDEVENWAKEKYPDLWAQLEGLERTEHEEGQKFELPGSEWLNRYV</sequence>
<protein>
    <recommendedName>
        <fullName evidence="3">Mitochondrial respiratory complex I chaperone</fullName>
    </recommendedName>
</protein>
<gene>
    <name evidence="1" type="ORF">BJX67DRAFT_136817</name>
</gene>
<dbReference type="PANTHER" id="PTHR47939:SF5">
    <property type="entry name" value="PENTACOTRIPEPTIDE-REPEAT REGION OF PRORP DOMAIN-CONTAINING PROTEIN"/>
    <property type="match status" value="1"/>
</dbReference>
<organism evidence="1 2">
    <name type="scientific">Aspergillus lucknowensis</name>
    <dbReference type="NCBI Taxonomy" id="176173"/>
    <lineage>
        <taxon>Eukaryota</taxon>
        <taxon>Fungi</taxon>
        <taxon>Dikarya</taxon>
        <taxon>Ascomycota</taxon>
        <taxon>Pezizomycotina</taxon>
        <taxon>Eurotiomycetes</taxon>
        <taxon>Eurotiomycetidae</taxon>
        <taxon>Eurotiales</taxon>
        <taxon>Aspergillaceae</taxon>
        <taxon>Aspergillus</taxon>
        <taxon>Aspergillus subgen. Nidulantes</taxon>
    </lineage>
</organism>
<evidence type="ECO:0000313" key="2">
    <source>
        <dbReference type="Proteomes" id="UP001610432"/>
    </source>
</evidence>
<dbReference type="InterPro" id="IPR050667">
    <property type="entry name" value="PPR-containing_protein"/>
</dbReference>
<dbReference type="PANTHER" id="PTHR47939">
    <property type="entry name" value="MEMBRANE-ASSOCIATED SALT-INDUCIBLE PROTEIN-LIKE"/>
    <property type="match status" value="1"/>
</dbReference>
<dbReference type="GeneID" id="98139674"/>
<proteinExistence type="predicted"/>
<evidence type="ECO:0008006" key="3">
    <source>
        <dbReference type="Google" id="ProtNLM"/>
    </source>
</evidence>
<dbReference type="Gene3D" id="1.25.40.10">
    <property type="entry name" value="Tetratricopeptide repeat domain"/>
    <property type="match status" value="1"/>
</dbReference>
<evidence type="ECO:0000313" key="1">
    <source>
        <dbReference type="EMBL" id="KAL2866373.1"/>
    </source>
</evidence>
<dbReference type="RefSeq" id="XP_070885352.1">
    <property type="nucleotide sequence ID" value="XM_071024602.1"/>
</dbReference>
<keyword evidence="2" id="KW-1185">Reference proteome</keyword>
<dbReference type="InterPro" id="IPR011990">
    <property type="entry name" value="TPR-like_helical_dom_sf"/>
</dbReference>
<name>A0ABR4LPB5_9EURO</name>
<comment type="caution">
    <text evidence="1">The sequence shown here is derived from an EMBL/GenBank/DDBJ whole genome shotgun (WGS) entry which is preliminary data.</text>
</comment>
<dbReference type="EMBL" id="JBFXLQ010000025">
    <property type="protein sequence ID" value="KAL2866373.1"/>
    <property type="molecule type" value="Genomic_DNA"/>
</dbReference>
<dbReference type="Proteomes" id="UP001610432">
    <property type="component" value="Unassembled WGS sequence"/>
</dbReference>
<accession>A0ABR4LPB5</accession>
<reference evidence="1 2" key="1">
    <citation type="submission" date="2024-07" db="EMBL/GenBank/DDBJ databases">
        <title>Section-level genome sequencing and comparative genomics of Aspergillus sections Usti and Cavernicolus.</title>
        <authorList>
            <consortium name="Lawrence Berkeley National Laboratory"/>
            <person name="Nybo J.L."/>
            <person name="Vesth T.C."/>
            <person name="Theobald S."/>
            <person name="Frisvad J.C."/>
            <person name="Larsen T.O."/>
            <person name="Kjaerboelling I."/>
            <person name="Rothschild-Mancinelli K."/>
            <person name="Lyhne E.K."/>
            <person name="Kogle M.E."/>
            <person name="Barry K."/>
            <person name="Clum A."/>
            <person name="Na H."/>
            <person name="Ledsgaard L."/>
            <person name="Lin J."/>
            <person name="Lipzen A."/>
            <person name="Kuo A."/>
            <person name="Riley R."/>
            <person name="Mondo S."/>
            <person name="Labutti K."/>
            <person name="Haridas S."/>
            <person name="Pangalinan J."/>
            <person name="Salamov A.A."/>
            <person name="Simmons B.A."/>
            <person name="Magnuson J.K."/>
            <person name="Chen J."/>
            <person name="Drula E."/>
            <person name="Henrissat B."/>
            <person name="Wiebenga A."/>
            <person name="Lubbers R.J."/>
            <person name="Gomes A.C."/>
            <person name="Macurrencykelacurrency M.R."/>
            <person name="Stajich J."/>
            <person name="Grigoriev I.V."/>
            <person name="Mortensen U.H."/>
            <person name="De Vries R.P."/>
            <person name="Baker S.E."/>
            <person name="Andersen M.R."/>
        </authorList>
    </citation>
    <scope>NUCLEOTIDE SEQUENCE [LARGE SCALE GENOMIC DNA]</scope>
    <source>
        <strain evidence="1 2">CBS 449.75</strain>
    </source>
</reference>